<accession>A0A2C9CHA4</accession>
<dbReference type="EMBL" id="LT934425">
    <property type="protein sequence ID" value="SOH05070.1"/>
    <property type="molecule type" value="Genomic_DNA"/>
</dbReference>
<dbReference type="EMBL" id="CP049055">
    <property type="protein sequence ID" value="QII13802.1"/>
    <property type="molecule type" value="Genomic_DNA"/>
</dbReference>
<organism evidence="3 4">
    <name type="scientific">Kuenenia stuttgartiensis</name>
    <dbReference type="NCBI Taxonomy" id="174633"/>
    <lineage>
        <taxon>Bacteria</taxon>
        <taxon>Pseudomonadati</taxon>
        <taxon>Planctomycetota</taxon>
        <taxon>Candidatus Brocadiia</taxon>
        <taxon>Candidatus Brocadiales</taxon>
        <taxon>Candidatus Brocadiaceae</taxon>
        <taxon>Candidatus Kuenenia</taxon>
    </lineage>
</organism>
<dbReference type="RefSeq" id="WP_164995500.1">
    <property type="nucleotide sequence ID" value="NZ_CP049055.1"/>
</dbReference>
<dbReference type="KEGG" id="kst:KSMBR1_2583"/>
<name>A0A2C9CHA4_KUEST</name>
<keyword evidence="1" id="KW-0812">Transmembrane</keyword>
<feature type="transmembrane region" description="Helical" evidence="1">
    <location>
        <begin position="21"/>
        <end position="41"/>
    </location>
</feature>
<evidence type="ECO:0000313" key="4">
    <source>
        <dbReference type="Proteomes" id="UP000221734"/>
    </source>
</evidence>
<dbReference type="AlphaFoldDB" id="A0A2C9CHA4"/>
<reference evidence="4" key="1">
    <citation type="submission" date="2017-10" db="EMBL/GenBank/DDBJ databases">
        <authorList>
            <person name="Frank J."/>
        </authorList>
    </citation>
    <scope>NUCLEOTIDE SEQUENCE [LARGE SCALE GENOMIC DNA]</scope>
</reference>
<keyword evidence="4" id="KW-1185">Reference proteome</keyword>
<dbReference type="Proteomes" id="UP000501926">
    <property type="component" value="Chromosome"/>
</dbReference>
<protein>
    <submittedName>
        <fullName evidence="3">Uncharacterized protein</fullName>
    </submittedName>
</protein>
<proteinExistence type="predicted"/>
<sequence>MLKNMIGLPIKDPIIRSTITLPTTTVLTTIIILPIIIGIIITGGVAVHLRTLFTIIPQLFINVYRL</sequence>
<gene>
    <name evidence="2" type="ORF">KsCSTR_44230</name>
    <name evidence="3" type="ORF">KSMBR1_2583</name>
</gene>
<evidence type="ECO:0000256" key="1">
    <source>
        <dbReference type="SAM" id="Phobius"/>
    </source>
</evidence>
<evidence type="ECO:0000313" key="3">
    <source>
        <dbReference type="EMBL" id="SOH05070.1"/>
    </source>
</evidence>
<evidence type="ECO:0000313" key="5">
    <source>
        <dbReference type="Proteomes" id="UP000501926"/>
    </source>
</evidence>
<evidence type="ECO:0000313" key="2">
    <source>
        <dbReference type="EMBL" id="QII13802.1"/>
    </source>
</evidence>
<reference evidence="2 5" key="3">
    <citation type="submission" date="2020-02" db="EMBL/GenBank/DDBJ databases">
        <title>Newly sequenced genome of strain CSTR1 showed variability in Candidatus Kuenenia stuttgartiensis genomes.</title>
        <authorList>
            <person name="Ding C."/>
            <person name="Adrian L."/>
        </authorList>
    </citation>
    <scope>NUCLEOTIDE SEQUENCE [LARGE SCALE GENOMIC DNA]</scope>
    <source>
        <strain evidence="2 5">CSTR1</strain>
    </source>
</reference>
<dbReference type="Proteomes" id="UP000221734">
    <property type="component" value="Chromosome Kuenenia_stuttgartiensis_MBR1"/>
</dbReference>
<reference evidence="3" key="2">
    <citation type="submission" date="2017-10" db="EMBL/GenBank/DDBJ databases">
        <authorList>
            <person name="Banno H."/>
            <person name="Chua N.-H."/>
        </authorList>
    </citation>
    <scope>NUCLEOTIDE SEQUENCE [LARGE SCALE GENOMIC DNA]</scope>
    <source>
        <strain evidence="3">Kuenenia_mbr1_ru-nijmegen</strain>
    </source>
</reference>
<keyword evidence="1" id="KW-1133">Transmembrane helix</keyword>
<keyword evidence="1" id="KW-0472">Membrane</keyword>